<dbReference type="Gene3D" id="3.40.1360.10">
    <property type="match status" value="1"/>
</dbReference>
<dbReference type="AlphaFoldDB" id="A0A4P2QSZ0"/>
<dbReference type="GO" id="GO:0003899">
    <property type="term" value="F:DNA-directed RNA polymerase activity"/>
    <property type="evidence" value="ECO:0007669"/>
    <property type="project" value="InterPro"/>
</dbReference>
<evidence type="ECO:0000259" key="1">
    <source>
        <dbReference type="SMART" id="SM00400"/>
    </source>
</evidence>
<dbReference type="EMBL" id="CP012672">
    <property type="protein sequence ID" value="AUX33233.1"/>
    <property type="molecule type" value="Genomic_DNA"/>
</dbReference>
<dbReference type="Proteomes" id="UP000295497">
    <property type="component" value="Chromosome"/>
</dbReference>
<dbReference type="InterPro" id="IPR002694">
    <property type="entry name" value="Znf_CHC2"/>
</dbReference>
<reference evidence="2 4" key="1">
    <citation type="submission" date="2015-09" db="EMBL/GenBank/DDBJ databases">
        <title>Sorangium comparison.</title>
        <authorList>
            <person name="Zaburannyi N."/>
            <person name="Bunk B."/>
            <person name="Overmann J."/>
            <person name="Mueller R."/>
        </authorList>
    </citation>
    <scope>NUCLEOTIDE SEQUENCE [LARGE SCALE GENOMIC DNA]</scope>
    <source>
        <strain evidence="2 4">So ce836</strain>
    </source>
</reference>
<dbReference type="CDD" id="cd00188">
    <property type="entry name" value="TOPRIM"/>
    <property type="match status" value="1"/>
</dbReference>
<gene>
    <name evidence="2" type="ORF">SOCE836_053300</name>
    <name evidence="3" type="ORF">SOCE836_053870</name>
</gene>
<evidence type="ECO:0000313" key="4">
    <source>
        <dbReference type="Proteomes" id="UP000295497"/>
    </source>
</evidence>
<dbReference type="Pfam" id="PF01807">
    <property type="entry name" value="Zn_ribbon_DnaG"/>
    <property type="match status" value="1"/>
</dbReference>
<dbReference type="InterPro" id="IPR036977">
    <property type="entry name" value="DNA_primase_Znf_CHC2"/>
</dbReference>
<name>A0A4P2QSZ0_SORCE</name>
<dbReference type="GO" id="GO:0006260">
    <property type="term" value="P:DNA replication"/>
    <property type="evidence" value="ECO:0007669"/>
    <property type="project" value="InterPro"/>
</dbReference>
<dbReference type="EMBL" id="CP012672">
    <property type="protein sequence ID" value="AUX33176.1"/>
    <property type="molecule type" value="Genomic_DNA"/>
</dbReference>
<proteinExistence type="predicted"/>
<evidence type="ECO:0000313" key="2">
    <source>
        <dbReference type="EMBL" id="AUX33176.1"/>
    </source>
</evidence>
<dbReference type="RefSeq" id="WP_129576643.1">
    <property type="nucleotide sequence ID" value="NZ_CP012672.1"/>
</dbReference>
<dbReference type="Gene3D" id="3.90.580.10">
    <property type="entry name" value="Zinc finger, CHC2-type domain"/>
    <property type="match status" value="1"/>
</dbReference>
<accession>A0A4P2QSZ0</accession>
<dbReference type="SUPFAM" id="SSF57783">
    <property type="entry name" value="Zinc beta-ribbon"/>
    <property type="match status" value="1"/>
</dbReference>
<dbReference type="GO" id="GO:0008270">
    <property type="term" value="F:zinc ion binding"/>
    <property type="evidence" value="ECO:0007669"/>
    <property type="project" value="InterPro"/>
</dbReference>
<dbReference type="SMART" id="SM00400">
    <property type="entry name" value="ZnF_CHCC"/>
    <property type="match status" value="1"/>
</dbReference>
<dbReference type="GO" id="GO:0003677">
    <property type="term" value="F:DNA binding"/>
    <property type="evidence" value="ECO:0007669"/>
    <property type="project" value="InterPro"/>
</dbReference>
<protein>
    <recommendedName>
        <fullName evidence="1">Zinc finger CHC2-type domain-containing protein</fullName>
    </recommendedName>
</protein>
<sequence>MLAGADVLAIKQALASPADVCRRLGLLERSARGRYVVIRCPAHQERSPSCSVFVGKAGTLGARCWSCGWTGDVFALVAAARGLDARDFPAVKRAAAELAHVDLAAPPRARELPPAPPSQPPPLAEVAALLRQSARVDSIAGQVAPWLRSRGLDPAACLPLARALHGPGPRWTILGDPQRRPPRTWLSAGYRLVLPVYDAAGGLRSVRARLVTGGEGPKSLPPTDHRSAGYVLANRGAVEMLRAGPGGAPARVVVAEGEPDYLTWASRLAAGSWAVLGLPGSGAWTRELADRIPAGSEVVIRTDPDAAGDRYAQRIVEDLGGRCAVRVSAAESRRARAACGCRGCVLHGWRWSTPCGRAFSRGEDDNALLQRGALPADPREGTEAIER</sequence>
<organism evidence="2 4">
    <name type="scientific">Sorangium cellulosum</name>
    <name type="common">Polyangium cellulosum</name>
    <dbReference type="NCBI Taxonomy" id="56"/>
    <lineage>
        <taxon>Bacteria</taxon>
        <taxon>Pseudomonadati</taxon>
        <taxon>Myxococcota</taxon>
        <taxon>Polyangia</taxon>
        <taxon>Polyangiales</taxon>
        <taxon>Polyangiaceae</taxon>
        <taxon>Sorangium</taxon>
    </lineage>
</organism>
<feature type="domain" description="Zinc finger CHC2-type" evidence="1">
    <location>
        <begin position="40"/>
        <end position="95"/>
    </location>
</feature>
<evidence type="ECO:0000313" key="3">
    <source>
        <dbReference type="EMBL" id="AUX33233.1"/>
    </source>
</evidence>